<dbReference type="InterPro" id="IPR001296">
    <property type="entry name" value="Glyco_trans_1"/>
</dbReference>
<protein>
    <submittedName>
        <fullName evidence="2">Glycosyltransferase family 4 protein</fullName>
    </submittedName>
</protein>
<organism evidence="2 3">
    <name type="scientific">Thalassomonas viridans</name>
    <dbReference type="NCBI Taxonomy" id="137584"/>
    <lineage>
        <taxon>Bacteria</taxon>
        <taxon>Pseudomonadati</taxon>
        <taxon>Pseudomonadota</taxon>
        <taxon>Gammaproteobacteria</taxon>
        <taxon>Alteromonadales</taxon>
        <taxon>Colwelliaceae</taxon>
        <taxon>Thalassomonas</taxon>
    </lineage>
</organism>
<reference evidence="2 3" key="2">
    <citation type="journal article" date="2022" name="Mar. Drugs">
        <title>Bioassay-Guided Fractionation Leads to the Detection of Cholic Acid Generated by the Rare Thalassomonas sp.</title>
        <authorList>
            <person name="Pheiffer F."/>
            <person name="Schneider Y.K."/>
            <person name="Hansen E.H."/>
            <person name="Andersen J.H."/>
            <person name="Isaksson J."/>
            <person name="Busche T."/>
            <person name="R C."/>
            <person name="Kalinowski J."/>
            <person name="Zyl L.V."/>
            <person name="Trindade M."/>
        </authorList>
    </citation>
    <scope>NUCLEOTIDE SEQUENCE [LARGE SCALE GENOMIC DNA]</scope>
    <source>
        <strain evidence="2 3">XOM25</strain>
    </source>
</reference>
<dbReference type="CDD" id="cd03801">
    <property type="entry name" value="GT4_PimA-like"/>
    <property type="match status" value="1"/>
</dbReference>
<keyword evidence="3" id="KW-1185">Reference proteome</keyword>
<accession>A0AAF0CD96</accession>
<dbReference type="RefSeq" id="WP_053046576.1">
    <property type="nucleotide sequence ID" value="NZ_CP059733.1"/>
</dbReference>
<dbReference type="GO" id="GO:1901135">
    <property type="term" value="P:carbohydrate derivative metabolic process"/>
    <property type="evidence" value="ECO:0007669"/>
    <property type="project" value="UniProtKB-ARBA"/>
</dbReference>
<reference evidence="2 3" key="1">
    <citation type="journal article" date="2015" name="Genome Announc.">
        <title>Draft Genome Sequences of Marine Isolates of Thalassomonas viridans and Thalassomonas actiniarum.</title>
        <authorList>
            <person name="Olonade I."/>
            <person name="van Zyl L.J."/>
            <person name="Trindade M."/>
        </authorList>
    </citation>
    <scope>NUCLEOTIDE SEQUENCE [LARGE SCALE GENOMIC DNA]</scope>
    <source>
        <strain evidence="2 3">XOM25</strain>
    </source>
</reference>
<gene>
    <name evidence="2" type="ORF">SG34_014055</name>
</gene>
<dbReference type="Gene3D" id="3.40.50.2000">
    <property type="entry name" value="Glycogen Phosphorylase B"/>
    <property type="match status" value="2"/>
</dbReference>
<feature type="domain" description="Glycosyl transferase family 1" evidence="1">
    <location>
        <begin position="206"/>
        <end position="362"/>
    </location>
</feature>
<dbReference type="Pfam" id="PF00534">
    <property type="entry name" value="Glycos_transf_1"/>
    <property type="match status" value="1"/>
</dbReference>
<dbReference type="Proteomes" id="UP000032352">
    <property type="component" value="Chromosome"/>
</dbReference>
<dbReference type="SUPFAM" id="SSF53756">
    <property type="entry name" value="UDP-Glycosyltransferase/glycogen phosphorylase"/>
    <property type="match status" value="1"/>
</dbReference>
<evidence type="ECO:0000313" key="2">
    <source>
        <dbReference type="EMBL" id="WDE07904.1"/>
    </source>
</evidence>
<evidence type="ECO:0000313" key="3">
    <source>
        <dbReference type="Proteomes" id="UP000032352"/>
    </source>
</evidence>
<dbReference type="GO" id="GO:0016757">
    <property type="term" value="F:glycosyltransferase activity"/>
    <property type="evidence" value="ECO:0007669"/>
    <property type="project" value="InterPro"/>
</dbReference>
<dbReference type="AlphaFoldDB" id="A0AAF0CD96"/>
<evidence type="ECO:0000259" key="1">
    <source>
        <dbReference type="Pfam" id="PF00534"/>
    </source>
</evidence>
<name>A0AAF0CD96_9GAMM</name>
<dbReference type="EMBL" id="CP059733">
    <property type="protein sequence ID" value="WDE07904.1"/>
    <property type="molecule type" value="Genomic_DNA"/>
</dbReference>
<dbReference type="KEGG" id="tvd:SG34_014055"/>
<dbReference type="PANTHER" id="PTHR12526">
    <property type="entry name" value="GLYCOSYLTRANSFERASE"/>
    <property type="match status" value="1"/>
</dbReference>
<proteinExistence type="predicted"/>
<dbReference type="PANTHER" id="PTHR12526:SF637">
    <property type="entry name" value="GLYCOSYLTRANSFERASE EPSF-RELATED"/>
    <property type="match status" value="1"/>
</dbReference>
<sequence length="392" mass="44187">MPLPEQSNQQVLIMVNYGYQAELESPQQLLQHYFMLGSWLASCQKLGAKVFLFQRFHSDHQLESGGIKYFFIQDDLPPRPRPYHICRRFHLGIKQTLAATAINTRQEASAVCVHLHSLLFPLCSRHLQKILGQNIKWVVQHHAEQPNSTWLKIFSPWVNKYVDAFLFSNKTLALDWIKTKAVKAKQVFEVMECSSNCRPLEQATARKVLQLQGFPLLLWTANLDKNKDPLTILTAFAAFKRLYPQSRLTMLFRNNPLLAEVKEKIAADDTLTQGVSLLGQIDYQDISAYYSAADIFVQGSQHEGSGIAVLDALACGAIPVVTDIPSFNTLTGNGSVGALWPCGDDRALLQALVKMMTKNLPQERAACMAFFQRHWSQDKIAAKAMEVYFDAG</sequence>